<evidence type="ECO:0000256" key="3">
    <source>
        <dbReference type="ARBA" id="ARBA00023133"/>
    </source>
</evidence>
<comment type="similarity">
    <text evidence="1 7 8">Belongs to the ferrochelatase family.</text>
</comment>
<comment type="catalytic activity">
    <reaction evidence="6">
        <text>Fe-coproporphyrin III + 2 H(+) = coproporphyrin III + Fe(2+)</text>
        <dbReference type="Rhea" id="RHEA:49572"/>
        <dbReference type="ChEBI" id="CHEBI:15378"/>
        <dbReference type="ChEBI" id="CHEBI:29033"/>
        <dbReference type="ChEBI" id="CHEBI:68438"/>
        <dbReference type="ChEBI" id="CHEBI:131725"/>
        <dbReference type="EC" id="4.99.1.9"/>
    </reaction>
    <physiologicalReaction direction="right-to-left" evidence="6">
        <dbReference type="Rhea" id="RHEA:49574"/>
    </physiologicalReaction>
</comment>
<comment type="subcellular location">
    <subcellularLocation>
        <location evidence="7">Cytoplasm</location>
    </subcellularLocation>
</comment>
<dbReference type="RefSeq" id="WP_013505404.1">
    <property type="nucleotide sequence ID" value="NC_014836.1"/>
</dbReference>
<reference evidence="9 10" key="1">
    <citation type="submission" date="2010-12" db="EMBL/GenBank/DDBJ databases">
        <title>Complete sequence of Desulfurispirillum indicum S5.</title>
        <authorList>
            <consortium name="US DOE Joint Genome Institute"/>
            <person name="Lucas S."/>
            <person name="Copeland A."/>
            <person name="Lapidus A."/>
            <person name="Cheng J.-F."/>
            <person name="Goodwin L."/>
            <person name="Pitluck S."/>
            <person name="Chertkov O."/>
            <person name="Held B."/>
            <person name="Detter J.C."/>
            <person name="Han C."/>
            <person name="Tapia R."/>
            <person name="Land M."/>
            <person name="Hauser L."/>
            <person name="Kyrpides N."/>
            <person name="Ivanova N."/>
            <person name="Mikhailova N."/>
            <person name="Haggblom M."/>
            <person name="Rauschenbach I."/>
            <person name="Bini E."/>
            <person name="Woyke T."/>
        </authorList>
    </citation>
    <scope>NUCLEOTIDE SEQUENCE [LARGE SCALE GENOMIC DNA]</scope>
    <source>
        <strain evidence="10">ATCC BAA-1389 / DSM 22839 / S5</strain>
    </source>
</reference>
<evidence type="ECO:0000256" key="6">
    <source>
        <dbReference type="ARBA" id="ARBA00024536"/>
    </source>
</evidence>
<dbReference type="Gene3D" id="3.40.50.1400">
    <property type="match status" value="2"/>
</dbReference>
<keyword evidence="3 7" id="KW-0350">Heme biosynthesis</keyword>
<keyword evidence="5 7" id="KW-0627">Porphyrin biosynthesis</keyword>
<gene>
    <name evidence="7" type="primary">hemH</name>
    <name evidence="9" type="ordered locus">Selin_0773</name>
</gene>
<evidence type="ECO:0000256" key="2">
    <source>
        <dbReference type="ARBA" id="ARBA00023004"/>
    </source>
</evidence>
<feature type="binding site" evidence="7">
    <location>
        <position position="269"/>
    </location>
    <ligand>
        <name>Fe(2+)</name>
        <dbReference type="ChEBI" id="CHEBI:29033"/>
    </ligand>
</feature>
<dbReference type="eggNOG" id="COG0276">
    <property type="taxonomic scope" value="Bacteria"/>
</dbReference>
<dbReference type="PANTHER" id="PTHR11108">
    <property type="entry name" value="FERROCHELATASE"/>
    <property type="match status" value="1"/>
</dbReference>
<dbReference type="Pfam" id="PF00762">
    <property type="entry name" value="Ferrochelatase"/>
    <property type="match status" value="1"/>
</dbReference>
<comment type="function">
    <text evidence="7">Catalyzes the ferrous insertion into protoporphyrin IX.</text>
</comment>
<keyword evidence="7" id="KW-0963">Cytoplasm</keyword>
<dbReference type="HOGENOM" id="CLU_018884_4_1_0"/>
<dbReference type="FunCoup" id="E6W258">
    <property type="interactions" value="403"/>
</dbReference>
<evidence type="ECO:0000313" key="9">
    <source>
        <dbReference type="EMBL" id="ADU65516.1"/>
    </source>
</evidence>
<dbReference type="UniPathway" id="UPA00252">
    <property type="reaction ID" value="UER00325"/>
</dbReference>
<comment type="catalytic activity">
    <reaction evidence="7">
        <text>heme b + 2 H(+) = protoporphyrin IX + Fe(2+)</text>
        <dbReference type="Rhea" id="RHEA:22584"/>
        <dbReference type="ChEBI" id="CHEBI:15378"/>
        <dbReference type="ChEBI" id="CHEBI:29033"/>
        <dbReference type="ChEBI" id="CHEBI:57306"/>
        <dbReference type="ChEBI" id="CHEBI:60344"/>
        <dbReference type="EC" id="4.98.1.1"/>
    </reaction>
</comment>
<protein>
    <recommendedName>
        <fullName evidence="7">Ferrochelatase</fullName>
        <ecNumber evidence="7">4.98.1.1</ecNumber>
    </recommendedName>
    <alternativeName>
        <fullName evidence="7">Heme synthase</fullName>
    </alternativeName>
    <alternativeName>
        <fullName evidence="7">Protoheme ferro-lyase</fullName>
    </alternativeName>
</protein>
<dbReference type="CDD" id="cd03411">
    <property type="entry name" value="Ferrochelatase_N"/>
    <property type="match status" value="1"/>
</dbReference>
<sequence>MKTGVVLLNMGGPSSLEQVLPFLTGLFNDPRILGIRNGLVRKALASYIISRRLPTAISHYELIGGKSPLLEHTEKLAPKVEQELAQLGIEAMVAAGMRYLEPRTPATVQQLVEKGCSRIIGFSMYPHYSLSTTGSSVEDFQQATQDIQGVQTHLVESYPDERFYIAAMRQKIDQALQKCQHKPLLLFCAHSLPEKLIRSGDPYRDHIYRTVQALLEFYPDYAHDVVFQSRATRGKWLEPDIDHRLPELVDEGHENMLVVPVSFTCDNVETVYELEMEHRELAGVVGVKEYAVVECLNDSDLFAHAIAHMISRELNHD</sequence>
<dbReference type="InterPro" id="IPR033659">
    <property type="entry name" value="Ferrochelatase_N"/>
</dbReference>
<dbReference type="HAMAP" id="MF_00323">
    <property type="entry name" value="Ferrochelatase"/>
    <property type="match status" value="1"/>
</dbReference>
<dbReference type="STRING" id="653733.Selin_0773"/>
<dbReference type="GO" id="GO:0005737">
    <property type="term" value="C:cytoplasm"/>
    <property type="evidence" value="ECO:0007669"/>
    <property type="project" value="UniProtKB-SubCell"/>
</dbReference>
<dbReference type="InParanoid" id="E6W258"/>
<dbReference type="SUPFAM" id="SSF53800">
    <property type="entry name" value="Chelatase"/>
    <property type="match status" value="1"/>
</dbReference>
<evidence type="ECO:0000256" key="4">
    <source>
        <dbReference type="ARBA" id="ARBA00023239"/>
    </source>
</evidence>
<evidence type="ECO:0000256" key="7">
    <source>
        <dbReference type="HAMAP-Rule" id="MF_00323"/>
    </source>
</evidence>
<evidence type="ECO:0000313" key="10">
    <source>
        <dbReference type="Proteomes" id="UP000002572"/>
    </source>
</evidence>
<evidence type="ECO:0000256" key="5">
    <source>
        <dbReference type="ARBA" id="ARBA00023244"/>
    </source>
</evidence>
<dbReference type="EC" id="4.98.1.1" evidence="7"/>
<keyword evidence="2 7" id="KW-0408">Iron</keyword>
<keyword evidence="10" id="KW-1185">Reference proteome</keyword>
<feature type="binding site" evidence="7">
    <location>
        <position position="190"/>
    </location>
    <ligand>
        <name>Fe(2+)</name>
        <dbReference type="ChEBI" id="CHEBI:29033"/>
    </ligand>
</feature>
<dbReference type="Proteomes" id="UP000002572">
    <property type="component" value="Chromosome"/>
</dbReference>
<name>E6W258_DESIS</name>
<dbReference type="EMBL" id="CP002432">
    <property type="protein sequence ID" value="ADU65516.1"/>
    <property type="molecule type" value="Genomic_DNA"/>
</dbReference>
<dbReference type="NCBIfam" id="TIGR00109">
    <property type="entry name" value="hemH"/>
    <property type="match status" value="1"/>
</dbReference>
<dbReference type="KEGG" id="din:Selin_0773"/>
<dbReference type="GO" id="GO:0004325">
    <property type="term" value="F:ferrochelatase activity"/>
    <property type="evidence" value="ECO:0007669"/>
    <property type="project" value="UniProtKB-UniRule"/>
</dbReference>
<dbReference type="InterPro" id="IPR001015">
    <property type="entry name" value="Ferrochelatase"/>
</dbReference>
<dbReference type="AlphaFoldDB" id="E6W258"/>
<evidence type="ECO:0000256" key="8">
    <source>
        <dbReference type="RuleBase" id="RU004185"/>
    </source>
</evidence>
<dbReference type="GO" id="GO:0046872">
    <property type="term" value="F:metal ion binding"/>
    <property type="evidence" value="ECO:0007669"/>
    <property type="project" value="UniProtKB-KW"/>
</dbReference>
<evidence type="ECO:0000256" key="1">
    <source>
        <dbReference type="ARBA" id="ARBA00007718"/>
    </source>
</evidence>
<organism evidence="9 10">
    <name type="scientific">Desulfurispirillum indicum (strain ATCC BAA-1389 / DSM 22839 / S5)</name>
    <dbReference type="NCBI Taxonomy" id="653733"/>
    <lineage>
        <taxon>Bacteria</taxon>
        <taxon>Pseudomonadati</taxon>
        <taxon>Chrysiogenota</taxon>
        <taxon>Chrysiogenia</taxon>
        <taxon>Chrysiogenales</taxon>
        <taxon>Chrysiogenaceae</taxon>
        <taxon>Desulfurispirillum</taxon>
    </lineage>
</organism>
<dbReference type="CDD" id="cd00419">
    <property type="entry name" value="Ferrochelatase_C"/>
    <property type="match status" value="1"/>
</dbReference>
<accession>E6W258</accession>
<dbReference type="PANTHER" id="PTHR11108:SF1">
    <property type="entry name" value="FERROCHELATASE, MITOCHONDRIAL"/>
    <property type="match status" value="1"/>
</dbReference>
<dbReference type="OrthoDB" id="9776380at2"/>
<dbReference type="InterPro" id="IPR033644">
    <property type="entry name" value="Ferrochelatase_C"/>
</dbReference>
<dbReference type="GO" id="GO:0006783">
    <property type="term" value="P:heme biosynthetic process"/>
    <property type="evidence" value="ECO:0007669"/>
    <property type="project" value="UniProtKB-UniRule"/>
</dbReference>
<proteinExistence type="inferred from homology"/>
<keyword evidence="7" id="KW-0479">Metal-binding</keyword>
<comment type="pathway">
    <text evidence="7">Porphyrin-containing compound metabolism; protoheme biosynthesis; protoheme from protoporphyrin-IX: step 1/1.</text>
</comment>
<keyword evidence="4 7" id="KW-0456">Lyase</keyword>